<evidence type="ECO:0000313" key="1">
    <source>
        <dbReference type="EMBL" id="KAH7051183.1"/>
    </source>
</evidence>
<dbReference type="EMBL" id="JAGTJR010000012">
    <property type="protein sequence ID" value="KAH7051183.1"/>
    <property type="molecule type" value="Genomic_DNA"/>
</dbReference>
<reference evidence="1 2" key="1">
    <citation type="journal article" date="2021" name="Nat. Commun.">
        <title>Genetic determinants of endophytism in the Arabidopsis root mycobiome.</title>
        <authorList>
            <person name="Mesny F."/>
            <person name="Miyauchi S."/>
            <person name="Thiergart T."/>
            <person name="Pickel B."/>
            <person name="Atanasova L."/>
            <person name="Karlsson M."/>
            <person name="Huettel B."/>
            <person name="Barry K.W."/>
            <person name="Haridas S."/>
            <person name="Chen C."/>
            <person name="Bauer D."/>
            <person name="Andreopoulos W."/>
            <person name="Pangilinan J."/>
            <person name="LaButti K."/>
            <person name="Riley R."/>
            <person name="Lipzen A."/>
            <person name="Clum A."/>
            <person name="Drula E."/>
            <person name="Henrissat B."/>
            <person name="Kohler A."/>
            <person name="Grigoriev I.V."/>
            <person name="Martin F.M."/>
            <person name="Hacquard S."/>
        </authorList>
    </citation>
    <scope>NUCLEOTIDE SEQUENCE [LARGE SCALE GENOMIC DNA]</scope>
    <source>
        <strain evidence="1 2">MPI-SDFR-AT-0080</strain>
    </source>
</reference>
<name>A0ABQ8GCH5_9PEZI</name>
<dbReference type="Proteomes" id="UP000774617">
    <property type="component" value="Unassembled WGS sequence"/>
</dbReference>
<keyword evidence="2" id="KW-1185">Reference proteome</keyword>
<gene>
    <name evidence="1" type="ORF">B0J12DRAFT_79842</name>
</gene>
<protein>
    <submittedName>
        <fullName evidence="1">Uncharacterized protein</fullName>
    </submittedName>
</protein>
<evidence type="ECO:0000313" key="2">
    <source>
        <dbReference type="Proteomes" id="UP000774617"/>
    </source>
</evidence>
<accession>A0ABQ8GCH5</accession>
<sequence>MPSLHPACPVNHNALSPPGARALTLTNPRAAAAADVLLAWKCEGGSGTKATSREQEPPRQHQCVQYHLLRKIRPCLCKPPAPASQPAGSGLTCVNFLFCACIACRMRAPRVYDTDDITRNGTDSCPIRPESSKPTEYCCLCAFRVFLPRSSPVTCECLERTFILFWPASARMKGLLLPSRRKRNEQGTDRPSAFHLCTGIWRYTVLKWCAQCAETQTSVDHHSTSFSFARFVAM</sequence>
<comment type="caution">
    <text evidence="1">The sequence shown here is derived from an EMBL/GenBank/DDBJ whole genome shotgun (WGS) entry which is preliminary data.</text>
</comment>
<proteinExistence type="predicted"/>
<organism evidence="1 2">
    <name type="scientific">Macrophomina phaseolina</name>
    <dbReference type="NCBI Taxonomy" id="35725"/>
    <lineage>
        <taxon>Eukaryota</taxon>
        <taxon>Fungi</taxon>
        <taxon>Dikarya</taxon>
        <taxon>Ascomycota</taxon>
        <taxon>Pezizomycotina</taxon>
        <taxon>Dothideomycetes</taxon>
        <taxon>Dothideomycetes incertae sedis</taxon>
        <taxon>Botryosphaeriales</taxon>
        <taxon>Botryosphaeriaceae</taxon>
        <taxon>Macrophomina</taxon>
    </lineage>
</organism>